<dbReference type="Proteomes" id="UP001176941">
    <property type="component" value="Chromosome 11"/>
</dbReference>
<evidence type="ECO:0000256" key="1">
    <source>
        <dbReference type="SAM" id="MobiDB-lite"/>
    </source>
</evidence>
<gene>
    <name evidence="2" type="ORF">MRATA1EN1_LOCUS3571</name>
</gene>
<dbReference type="EMBL" id="OX459947">
    <property type="protein sequence ID" value="CAI9154609.1"/>
    <property type="molecule type" value="Genomic_DNA"/>
</dbReference>
<feature type="region of interest" description="Disordered" evidence="1">
    <location>
        <begin position="94"/>
        <end position="117"/>
    </location>
</feature>
<proteinExistence type="predicted"/>
<feature type="region of interest" description="Disordered" evidence="1">
    <location>
        <begin position="1"/>
        <end position="32"/>
    </location>
</feature>
<evidence type="ECO:0000313" key="2">
    <source>
        <dbReference type="EMBL" id="CAI9154609.1"/>
    </source>
</evidence>
<reference evidence="2" key="1">
    <citation type="submission" date="2023-04" db="EMBL/GenBank/DDBJ databases">
        <authorList>
            <consortium name="ELIXIR-Norway"/>
        </authorList>
    </citation>
    <scope>NUCLEOTIDE SEQUENCE [LARGE SCALE GENOMIC DNA]</scope>
</reference>
<accession>A0ABN8XZ14</accession>
<feature type="compositionally biased region" description="Basic and acidic residues" evidence="1">
    <location>
        <begin position="108"/>
        <end position="117"/>
    </location>
</feature>
<protein>
    <submittedName>
        <fullName evidence="2">Uncharacterized protein</fullName>
    </submittedName>
</protein>
<evidence type="ECO:0000313" key="3">
    <source>
        <dbReference type="Proteomes" id="UP001176941"/>
    </source>
</evidence>
<name>A0ABN8XZ14_RANTA</name>
<keyword evidence="3" id="KW-1185">Reference proteome</keyword>
<sequence length="117" mass="12680">MGFGLPGGTDGKESACNVGDPGSIPGSGRFPREGNGYPLQYSCLENSTERGAWWATIHVIAESDMTKHTKWQLAFLPGHISRLKDKEWDSKAHLTGLPKCPKVQESSVEEKELGVGP</sequence>
<organism evidence="2 3">
    <name type="scientific">Rangifer tarandus platyrhynchus</name>
    <name type="common">Svalbard reindeer</name>
    <dbReference type="NCBI Taxonomy" id="3082113"/>
    <lineage>
        <taxon>Eukaryota</taxon>
        <taxon>Metazoa</taxon>
        <taxon>Chordata</taxon>
        <taxon>Craniata</taxon>
        <taxon>Vertebrata</taxon>
        <taxon>Euteleostomi</taxon>
        <taxon>Mammalia</taxon>
        <taxon>Eutheria</taxon>
        <taxon>Laurasiatheria</taxon>
        <taxon>Artiodactyla</taxon>
        <taxon>Ruminantia</taxon>
        <taxon>Pecora</taxon>
        <taxon>Cervidae</taxon>
        <taxon>Odocoileinae</taxon>
        <taxon>Rangifer</taxon>
    </lineage>
</organism>